<sequence length="237" mass="26002">MCLSGQAGGKDQILSDQTGKKDLFVYVDWRYRAGASSCLLRHDDRLTFPTALPPPERGIALCCKARPVKAGMCRGLEWTRRRRRSLAGPAMTMMSILMDGWWRAAAEGGGRGWMYGDGRMERSRVRVQVRGLHGAIAAASQDVRRASGQRSRPGPETAFPRSKSDLLTVLLQRCLACLSVCPPSVRRLRERERGDVDVNMAAGDRRSLCEQQQEEEGGGDSSTVASLAAGLRVVVII</sequence>
<keyword evidence="3" id="KW-1185">Reference proteome</keyword>
<dbReference type="AlphaFoldDB" id="A0A176WBY3"/>
<organism evidence="2 3">
    <name type="scientific">Marchantia polymorpha subsp. ruderalis</name>
    <dbReference type="NCBI Taxonomy" id="1480154"/>
    <lineage>
        <taxon>Eukaryota</taxon>
        <taxon>Viridiplantae</taxon>
        <taxon>Streptophyta</taxon>
        <taxon>Embryophyta</taxon>
        <taxon>Marchantiophyta</taxon>
        <taxon>Marchantiopsida</taxon>
        <taxon>Marchantiidae</taxon>
        <taxon>Marchantiales</taxon>
        <taxon>Marchantiaceae</taxon>
        <taxon>Marchantia</taxon>
    </lineage>
</organism>
<comment type="caution">
    <text evidence="2">The sequence shown here is derived from an EMBL/GenBank/DDBJ whole genome shotgun (WGS) entry which is preliminary data.</text>
</comment>
<reference evidence="2" key="1">
    <citation type="submission" date="2016-03" db="EMBL/GenBank/DDBJ databases">
        <title>Mechanisms controlling the formation of the plant cell surface in tip-growing cells are functionally conserved among land plants.</title>
        <authorList>
            <person name="Honkanen S."/>
            <person name="Jones V.A."/>
            <person name="Morieri G."/>
            <person name="Champion C."/>
            <person name="Hetherington A.J."/>
            <person name="Kelly S."/>
            <person name="Saint-Marcoux D."/>
            <person name="Proust H."/>
            <person name="Prescott H."/>
            <person name="Dolan L."/>
        </authorList>
    </citation>
    <scope>NUCLEOTIDE SEQUENCE [LARGE SCALE GENOMIC DNA]</scope>
    <source>
        <tissue evidence="2">Whole gametophyte</tissue>
    </source>
</reference>
<accession>A0A176WBY3</accession>
<protein>
    <submittedName>
        <fullName evidence="2">Uncharacterized protein</fullName>
    </submittedName>
</protein>
<evidence type="ECO:0000313" key="2">
    <source>
        <dbReference type="EMBL" id="OAE30444.1"/>
    </source>
</evidence>
<name>A0A176WBY3_MARPO</name>
<proteinExistence type="predicted"/>
<evidence type="ECO:0000256" key="1">
    <source>
        <dbReference type="SAM" id="MobiDB-lite"/>
    </source>
</evidence>
<dbReference type="EMBL" id="LVLJ01001331">
    <property type="protein sequence ID" value="OAE30444.1"/>
    <property type="molecule type" value="Genomic_DNA"/>
</dbReference>
<dbReference type="Proteomes" id="UP000077202">
    <property type="component" value="Unassembled WGS sequence"/>
</dbReference>
<gene>
    <name evidence="2" type="ORF">AXG93_2121s1180</name>
</gene>
<evidence type="ECO:0000313" key="3">
    <source>
        <dbReference type="Proteomes" id="UP000077202"/>
    </source>
</evidence>
<feature type="region of interest" description="Disordered" evidence="1">
    <location>
        <begin position="140"/>
        <end position="160"/>
    </location>
</feature>